<evidence type="ECO:0000313" key="5">
    <source>
        <dbReference type="EMBL" id="MZZ11344.1"/>
    </source>
</evidence>
<dbReference type="EMBL" id="QORE01000247">
    <property type="protein sequence ID" value="RCI75021.1"/>
    <property type="molecule type" value="Genomic_DNA"/>
</dbReference>
<dbReference type="EMBL" id="NFFZ01000012">
    <property type="protein sequence ID" value="OTI58932.1"/>
    <property type="molecule type" value="Genomic_DNA"/>
</dbReference>
<dbReference type="Proteomes" id="UP000644192">
    <property type="component" value="Unassembled WGS sequence"/>
</dbReference>
<keyword evidence="2" id="KW-0732">Signal</keyword>
<dbReference type="EMBL" id="NSNE01000024">
    <property type="protein sequence ID" value="RPM05600.1"/>
    <property type="molecule type" value="Genomic_DNA"/>
</dbReference>
<evidence type="ECO:0000313" key="10">
    <source>
        <dbReference type="Proteomes" id="UP000045039"/>
    </source>
</evidence>
<sequence length="104" mass="10170">MKKISLASSVVGAALLGVASVGAHAAQNPFAVQELSSGYSVAAAEKAKEGSCGEAKCGADKGKREASKAGHEGSCGADRKAKEGSCGGEKKAGEGNCGADKKKS</sequence>
<dbReference type="Proteomes" id="UP000253594">
    <property type="component" value="Unassembled WGS sequence"/>
</dbReference>
<evidence type="ECO:0000313" key="12">
    <source>
        <dbReference type="Proteomes" id="UP000253594"/>
    </source>
</evidence>
<dbReference type="OMA" id="GKCGENM"/>
<reference evidence="9" key="10">
    <citation type="submission" date="2023-06" db="EMBL/GenBank/DDBJ databases">
        <authorList>
            <consortium name="Clinical and Environmental Microbiology Branch: Whole genome sequencing antimicrobial resistance pathogens in the healthcare setting"/>
        </authorList>
    </citation>
    <scope>NUCLEOTIDE SEQUENCE</scope>
    <source>
        <strain evidence="9">2021CK-01020</strain>
    </source>
</reference>
<dbReference type="EMBL" id="WXZT01000001">
    <property type="protein sequence ID" value="MZZ11344.1"/>
    <property type="molecule type" value="Genomic_DNA"/>
</dbReference>
<organism evidence="8 13">
    <name type="scientific">Pseudomonas aeruginosa</name>
    <dbReference type="NCBI Taxonomy" id="287"/>
    <lineage>
        <taxon>Bacteria</taxon>
        <taxon>Pseudomonadati</taxon>
        <taxon>Pseudomonadota</taxon>
        <taxon>Gammaproteobacteria</taxon>
        <taxon>Pseudomonadales</taxon>
        <taxon>Pseudomonadaceae</taxon>
        <taxon>Pseudomonas</taxon>
    </lineage>
</organism>
<reference evidence="5" key="9">
    <citation type="submission" date="2020-01" db="EMBL/GenBank/DDBJ databases">
        <title>Bacteria Cultured from War Wounds Associated with the Conflict in Eastern Ukraine.</title>
        <authorList>
            <person name="Snesrud E."/>
            <person name="Galac M.R."/>
            <person name="Mc Gann P."/>
            <person name="Valentine K."/>
            <person name="Viacheslav K."/>
        </authorList>
    </citation>
    <scope>NUCLEOTIDE SEQUENCE</scope>
    <source>
        <strain evidence="5">VNMU148</strain>
    </source>
</reference>
<reference evidence="9" key="11">
    <citation type="submission" date="2023-10" db="EMBL/GenBank/DDBJ databases">
        <title>Pathogen: clinical or host-associated sample.</title>
        <authorList>
            <person name="Hergert J."/>
            <person name="Casey R."/>
            <person name="Wagner J."/>
            <person name="Young E.L."/>
            <person name="Oakeson K.F."/>
        </authorList>
    </citation>
    <scope>NUCLEOTIDE SEQUENCE</scope>
    <source>
        <strain evidence="9">2021CK-01020</strain>
    </source>
</reference>
<evidence type="ECO:0000313" key="7">
    <source>
        <dbReference type="EMBL" id="RCI75021.1"/>
    </source>
</evidence>
<evidence type="ECO:0000313" key="14">
    <source>
        <dbReference type="Proteomes" id="UP000433532"/>
    </source>
</evidence>
<dbReference type="Proteomes" id="UP000045039">
    <property type="component" value="Unassembled WGS sequence"/>
</dbReference>
<protein>
    <submittedName>
        <fullName evidence="8">Uncharacterized protein</fullName>
    </submittedName>
</protein>
<feature type="signal peptide" evidence="2">
    <location>
        <begin position="1"/>
        <end position="25"/>
    </location>
</feature>
<evidence type="ECO:0000313" key="9">
    <source>
        <dbReference type="EMBL" id="WOS79845.1"/>
    </source>
</evidence>
<evidence type="ECO:0000313" key="13">
    <source>
        <dbReference type="Proteomes" id="UP000284767"/>
    </source>
</evidence>
<feature type="region of interest" description="Disordered" evidence="1">
    <location>
        <begin position="51"/>
        <end position="104"/>
    </location>
</feature>
<dbReference type="RefSeq" id="WP_003091625.1">
    <property type="nucleotide sequence ID" value="NZ_AP014622.1"/>
</dbReference>
<accession>A0A1S1C7V6</accession>
<reference evidence="11" key="4">
    <citation type="submission" date="2017-05" db="EMBL/GenBank/DDBJ databases">
        <authorList>
            <person name="Giani T."/>
            <person name="Arena F."/>
            <person name="Pollini S."/>
            <person name="Di Pilato V."/>
            <person name="D'Andrea M.M."/>
            <person name="Henrici De Angelis L."/>
            <person name="Bassetti M."/>
            <person name="Rossolini G.M."/>
        </authorList>
    </citation>
    <scope>NUCLEOTIDE SEQUENCE [LARGE SCALE GENOMIC DNA]</scope>
    <source>
        <strain evidence="11">S567_C10_BS</strain>
    </source>
</reference>
<evidence type="ECO:0000256" key="1">
    <source>
        <dbReference type="SAM" id="MobiDB-lite"/>
    </source>
</evidence>
<dbReference type="Proteomes" id="UP000433532">
    <property type="component" value="Unassembled WGS sequence"/>
</dbReference>
<evidence type="ECO:0000313" key="11">
    <source>
        <dbReference type="Proteomes" id="UP000194857"/>
    </source>
</evidence>
<reference evidence="7 12" key="6">
    <citation type="submission" date="2018-07" db="EMBL/GenBank/DDBJ databases">
        <title>Mechanisms of high-level aminoglycoside resistance among Gram-negative pathogens in Brazil.</title>
        <authorList>
            <person name="Ballaben A.S."/>
            <person name="Darini A.L.C."/>
            <person name="Doi Y."/>
        </authorList>
    </citation>
    <scope>NUCLEOTIDE SEQUENCE [LARGE SCALE GENOMIC DNA]</scope>
    <source>
        <strain evidence="7 12">B2-305</strain>
    </source>
</reference>
<reference evidence="4 14" key="8">
    <citation type="submission" date="2019-11" db="EMBL/GenBank/DDBJ databases">
        <title>Genomes of ocular Pseudomonas aeruginosa isolates.</title>
        <authorList>
            <person name="Khan M."/>
            <person name="Rice S.A."/>
            <person name="Willcox M.D.P."/>
            <person name="Stapleton F."/>
        </authorList>
    </citation>
    <scope>NUCLEOTIDE SEQUENCE [LARGE SCALE GENOMIC DNA]</scope>
    <source>
        <strain evidence="4 14">PA221</strain>
    </source>
</reference>
<reference evidence="3" key="1">
    <citation type="submission" date="2015-06" db="EMBL/GenBank/DDBJ databases">
        <authorList>
            <person name="Radhakrishnan R."/>
            <person name="Underwood A."/>
            <person name="Al-Shahib A."/>
        </authorList>
    </citation>
    <scope>NUCLEOTIDE SEQUENCE</scope>
    <source>
        <strain evidence="3">P19_London_7_VIM_2_05_10</strain>
    </source>
</reference>
<reference evidence="8 13" key="5">
    <citation type="submission" date="2017-08" db="EMBL/GenBank/DDBJ databases">
        <authorList>
            <person name="Feschi L."/>
            <person name="Jeukens J."/>
            <person name="Emond-Rheault J.-G."/>
            <person name="Kukavica-Ibrulj I."/>
            <person name="Boyle B."/>
            <person name="Levesque R.C."/>
        </authorList>
    </citation>
    <scope>NUCLEOTIDE SEQUENCE [LARGE SCALE GENOMIC DNA]</scope>
    <source>
        <strain evidence="8 13">PA-W36</strain>
    </source>
</reference>
<dbReference type="EMBL" id="WOAD01000021">
    <property type="protein sequence ID" value="MUI37705.1"/>
    <property type="molecule type" value="Genomic_DNA"/>
</dbReference>
<evidence type="ECO:0000313" key="6">
    <source>
        <dbReference type="EMBL" id="OTI58932.1"/>
    </source>
</evidence>
<gene>
    <name evidence="6" type="ORF">CAZ10_22255</name>
    <name evidence="7" type="ORF">DT376_09850</name>
    <name evidence="4" type="ORF">GNQ48_22095</name>
    <name evidence="5" type="ORF">GUL26_03690</name>
    <name evidence="8" type="ORF">IPC1295_28790</name>
    <name evidence="9" type="ORF">L4V69_12005</name>
    <name evidence="3" type="ORF">PAERUG_P19_London_7_VIM_2_05_10_00074</name>
</gene>
<dbReference type="EMBL" id="CVVU01000004">
    <property type="protein sequence ID" value="CRN86189.1"/>
    <property type="molecule type" value="Genomic_DNA"/>
</dbReference>
<dbReference type="Proteomes" id="UP000194857">
    <property type="component" value="Unassembled WGS sequence"/>
</dbReference>
<reference evidence="10" key="2">
    <citation type="submission" date="2015-06" db="EMBL/GenBank/DDBJ databases">
        <authorList>
            <person name="Radhakrishnan Rajesh"/>
            <person name="Underwood Anthony"/>
            <person name="Al-Shahib Ali"/>
        </authorList>
    </citation>
    <scope>NUCLEOTIDE SEQUENCE [LARGE SCALE GENOMIC DNA]</scope>
    <source>
        <strain evidence="10">P19_London_7_VIM_2_05_10</strain>
    </source>
</reference>
<dbReference type="Proteomes" id="UP001297540">
    <property type="component" value="Chromosome"/>
</dbReference>
<evidence type="ECO:0000313" key="8">
    <source>
        <dbReference type="EMBL" id="RPM05600.1"/>
    </source>
</evidence>
<evidence type="ECO:0000256" key="2">
    <source>
        <dbReference type="SAM" id="SignalP"/>
    </source>
</evidence>
<evidence type="ECO:0000313" key="4">
    <source>
        <dbReference type="EMBL" id="MUI37705.1"/>
    </source>
</evidence>
<dbReference type="Proteomes" id="UP000284767">
    <property type="component" value="Unassembled WGS sequence"/>
</dbReference>
<dbReference type="KEGG" id="paeb:NCGM1900_2998"/>
<reference evidence="8 13" key="7">
    <citation type="submission" date="2019-01" db="EMBL/GenBank/DDBJ databases">
        <title>The Pseudomonas aeruginosa pan-genome provides new insights on its population structure, horizontal gene transfer and pathogenicity.</title>
        <authorList>
            <person name="Freschi L."/>
            <person name="Vincent A.T."/>
            <person name="Jeukens J."/>
            <person name="Emond-Rheault J.-G."/>
            <person name="Kukavica-Ibrulj I."/>
            <person name="Dupont M.-J."/>
            <person name="Charette S.J."/>
            <person name="Boyle B."/>
            <person name="Levesque R.C."/>
        </authorList>
    </citation>
    <scope>NUCLEOTIDE SEQUENCE [LARGE SCALE GENOMIC DNA]</scope>
    <source>
        <strain evidence="8 13">PA-W36</strain>
    </source>
</reference>
<feature type="chain" id="PRO_5015027732" evidence="2">
    <location>
        <begin position="26"/>
        <end position="104"/>
    </location>
</feature>
<dbReference type="EMBL" id="CP136986">
    <property type="protein sequence ID" value="WOS79845.1"/>
    <property type="molecule type" value="Genomic_DNA"/>
</dbReference>
<reference evidence="6" key="3">
    <citation type="submission" date="2017-05" db="EMBL/GenBank/DDBJ databases">
        <authorList>
            <person name="Song R."/>
            <person name="Chenine A.L."/>
            <person name="Ruprecht R.M."/>
        </authorList>
    </citation>
    <scope>NUCLEOTIDE SEQUENCE [LARGE SCALE GENOMIC DNA]</scope>
    <source>
        <strain evidence="6">S567_C10_BS</strain>
    </source>
</reference>
<dbReference type="AlphaFoldDB" id="A0A069Q7G6"/>
<evidence type="ECO:0000313" key="3">
    <source>
        <dbReference type="EMBL" id="CRN86189.1"/>
    </source>
</evidence>
<proteinExistence type="predicted"/>
<accession>A0A069Q7G6</accession>
<name>A0A069Q7G6_PSEAI</name>